<accession>A0A9P1JTG7</accession>
<name>A0A9P1JTG7_9PROT</name>
<keyword evidence="3" id="KW-1185">Reference proteome</keyword>
<reference evidence="2 3" key="1">
    <citation type="journal article" date="2011" name="PLoS Genet.">
        <title>Azospirillum genomes reveal transition of bacteria from aquatic to terrestrial environments.</title>
        <authorList>
            <person name="Wisniewski-Dye F."/>
            <person name="Borziak K."/>
            <person name="Khalsa-Moyers G."/>
            <person name="Alexandre G."/>
            <person name="Sukharnikov L.O."/>
            <person name="Wuichet K."/>
            <person name="Hurst G.B."/>
            <person name="McDonald W.H."/>
            <person name="Robertson J.S."/>
            <person name="Barbe V."/>
            <person name="Calteau A."/>
            <person name="Rouy Z."/>
            <person name="Mangenot S."/>
            <person name="Prigent-Combaret C."/>
            <person name="Normand P."/>
            <person name="Boyer M."/>
            <person name="Siguier P."/>
            <person name="Dessaux Y."/>
            <person name="Elmerich C."/>
            <person name="Condemine G."/>
            <person name="Krishnen G."/>
            <person name="Kennedy I."/>
            <person name="Paterson A.H."/>
            <person name="Gonzalez V."/>
            <person name="Mavingui P."/>
            <person name="Zhulin I.B."/>
        </authorList>
    </citation>
    <scope>NUCLEOTIDE SEQUENCE [LARGE SCALE GENOMIC DNA]</scope>
    <source>
        <strain evidence="2 3">Sp245</strain>
    </source>
</reference>
<sequence length="58" mass="6662">MLLTRQGDAPGAHPHCRHASRADRQSPWARVTYEDMRERCAYEKSKDPIRHDSALSLS</sequence>
<proteinExistence type="predicted"/>
<dbReference type="KEGG" id="abs:AZOBR_200093"/>
<dbReference type="EMBL" id="HE577327">
    <property type="protein sequence ID" value="CCC99388.1"/>
    <property type="molecule type" value="Genomic_DNA"/>
</dbReference>
<dbReference type="AlphaFoldDB" id="A0A9P1JTG7"/>
<dbReference type="Proteomes" id="UP000007319">
    <property type="component" value="Chromosome"/>
</dbReference>
<evidence type="ECO:0000313" key="2">
    <source>
        <dbReference type="EMBL" id="CCC99388.1"/>
    </source>
</evidence>
<evidence type="ECO:0000313" key="3">
    <source>
        <dbReference type="Proteomes" id="UP000007319"/>
    </source>
</evidence>
<evidence type="ECO:0000256" key="1">
    <source>
        <dbReference type="SAM" id="MobiDB-lite"/>
    </source>
</evidence>
<protein>
    <submittedName>
        <fullName evidence="2">Uncharacterized protein</fullName>
    </submittedName>
</protein>
<feature type="region of interest" description="Disordered" evidence="1">
    <location>
        <begin position="1"/>
        <end position="25"/>
    </location>
</feature>
<gene>
    <name evidence="2" type="ORF">AZOBR_200093</name>
</gene>
<organism evidence="2 3">
    <name type="scientific">Azospirillum baldaniorum</name>
    <dbReference type="NCBI Taxonomy" id="1064539"/>
    <lineage>
        <taxon>Bacteria</taxon>
        <taxon>Pseudomonadati</taxon>
        <taxon>Pseudomonadota</taxon>
        <taxon>Alphaproteobacteria</taxon>
        <taxon>Rhodospirillales</taxon>
        <taxon>Azospirillaceae</taxon>
        <taxon>Azospirillum</taxon>
    </lineage>
</organism>